<dbReference type="GO" id="GO:0016020">
    <property type="term" value="C:membrane"/>
    <property type="evidence" value="ECO:0007669"/>
    <property type="project" value="InterPro"/>
</dbReference>
<keyword evidence="1" id="KW-1133">Transmembrane helix</keyword>
<evidence type="ECO:0000313" key="2">
    <source>
        <dbReference type="EMBL" id="RNB91473.1"/>
    </source>
</evidence>
<protein>
    <submittedName>
        <fullName evidence="2">ABC transporter permease</fullName>
    </submittedName>
</protein>
<feature type="transmembrane region" description="Helical" evidence="1">
    <location>
        <begin position="171"/>
        <end position="187"/>
    </location>
</feature>
<dbReference type="Proteomes" id="UP000271031">
    <property type="component" value="Unassembled WGS sequence"/>
</dbReference>
<dbReference type="InterPro" id="IPR010288">
    <property type="entry name" value="EcsB_ABC"/>
</dbReference>
<evidence type="ECO:0000313" key="3">
    <source>
        <dbReference type="Proteomes" id="UP000271031"/>
    </source>
</evidence>
<proteinExistence type="predicted"/>
<feature type="transmembrane region" description="Helical" evidence="1">
    <location>
        <begin position="26"/>
        <end position="47"/>
    </location>
</feature>
<keyword evidence="1" id="KW-0472">Membrane</keyword>
<dbReference type="EMBL" id="RHHQ01000005">
    <property type="protein sequence ID" value="RNB91473.1"/>
    <property type="molecule type" value="Genomic_DNA"/>
</dbReference>
<feature type="transmembrane region" description="Helical" evidence="1">
    <location>
        <begin position="53"/>
        <end position="73"/>
    </location>
</feature>
<feature type="transmembrane region" description="Helical" evidence="1">
    <location>
        <begin position="193"/>
        <end position="213"/>
    </location>
</feature>
<sequence length="379" mass="44504">MKLDVEALFHERFRRFSIEFVRYSQYLANGGVLFFTIILGGILAFYYRSFVELIPPWLPIPYVLALLLAAFTARCPHRTFLLEADLLFLTPLETDMSRYFQKTKRYNFFVQSVWLCVLLLICSPMYTGTMSVGQTQLVFYWCVPLVLKGWNVYSSWIVLRLPDKRDQRLLTLARFVYTYYVIAWTLGEGQLFAYQHIPFGGLLCIVPLFWFHVRLQRIRTRHSLKWYALLEMENGLKNRFYRIVNQFTDIPALQHRVKPRRWLYWVTSLIPYRQSNAARVLFFKTFIRSGDYAGVYVRLVLLGALLVMILPNPYVKIIVAVLFLLIARSQLAGIRKHLQASGRLALFPINETERKRSFQWGCRLLLLLQAVVSIIAALL</sequence>
<gene>
    <name evidence="2" type="ORF">EDM56_05400</name>
</gene>
<name>A0A3M8DTG2_9BACL</name>
<keyword evidence="3" id="KW-1185">Reference proteome</keyword>
<dbReference type="AlphaFoldDB" id="A0A3M8DTG2"/>
<dbReference type="RefSeq" id="WP_122916865.1">
    <property type="nucleotide sequence ID" value="NZ_RHHQ01000005.1"/>
</dbReference>
<dbReference type="OrthoDB" id="2447941at2"/>
<keyword evidence="1" id="KW-0812">Transmembrane</keyword>
<dbReference type="Pfam" id="PF05975">
    <property type="entry name" value="EcsB"/>
    <property type="match status" value="1"/>
</dbReference>
<feature type="transmembrane region" description="Helical" evidence="1">
    <location>
        <begin position="138"/>
        <end position="159"/>
    </location>
</feature>
<comment type="caution">
    <text evidence="2">The sequence shown here is derived from an EMBL/GenBank/DDBJ whole genome shotgun (WGS) entry which is preliminary data.</text>
</comment>
<organism evidence="2 3">
    <name type="scientific">Brevibacillus fluminis</name>
    <dbReference type="NCBI Taxonomy" id="511487"/>
    <lineage>
        <taxon>Bacteria</taxon>
        <taxon>Bacillati</taxon>
        <taxon>Bacillota</taxon>
        <taxon>Bacilli</taxon>
        <taxon>Bacillales</taxon>
        <taxon>Paenibacillaceae</taxon>
        <taxon>Brevibacillus</taxon>
    </lineage>
</organism>
<dbReference type="PIRSF" id="PIRSF037259">
    <property type="entry name" value="EcsB_ABC"/>
    <property type="match status" value="1"/>
</dbReference>
<feature type="transmembrane region" description="Helical" evidence="1">
    <location>
        <begin position="106"/>
        <end position="126"/>
    </location>
</feature>
<feature type="transmembrane region" description="Helical" evidence="1">
    <location>
        <begin position="292"/>
        <end position="311"/>
    </location>
</feature>
<evidence type="ECO:0000256" key="1">
    <source>
        <dbReference type="SAM" id="Phobius"/>
    </source>
</evidence>
<accession>A0A3M8DTG2</accession>
<reference evidence="2 3" key="1">
    <citation type="submission" date="2018-10" db="EMBL/GenBank/DDBJ databases">
        <title>Phylogenomics of Brevibacillus.</title>
        <authorList>
            <person name="Dunlap C."/>
        </authorList>
    </citation>
    <scope>NUCLEOTIDE SEQUENCE [LARGE SCALE GENOMIC DNA]</scope>
    <source>
        <strain evidence="2 3">JCM 15716</strain>
    </source>
</reference>